<organism evidence="5 6">
    <name type="scientific">Erysiphe pulchra</name>
    <dbReference type="NCBI Taxonomy" id="225359"/>
    <lineage>
        <taxon>Eukaryota</taxon>
        <taxon>Fungi</taxon>
        <taxon>Dikarya</taxon>
        <taxon>Ascomycota</taxon>
        <taxon>Pezizomycotina</taxon>
        <taxon>Leotiomycetes</taxon>
        <taxon>Erysiphales</taxon>
        <taxon>Erysiphaceae</taxon>
        <taxon>Erysiphe</taxon>
    </lineage>
</organism>
<sequence length="359" mass="38388">MHGSAPLRLFLALSAALLCLQTAEATGVNEVVTTNGVVSGHIAPDRKNTVEYLGIPYAQPPIGKLRFAPPQPIVKKLDYNASEWSVSGNASYPGLTPQAQGIINAFAGGGGNQQSEDCLTLNIWAPSHTQTKRPVLVFFHGGRLRDQRLAVQWIHDNIAGFGGDPSKIAVFGQSSGGVAVDWWTFAYQQEPLIAGIIAESGNALSFPLNTAERQKQNWYNVSTTLGCGSSGDTLECVRGKDWKDLLAAAGRLPAAPGGNPVRSTSAFYPMVDNETVFPDYRPLLEQGKFAKLPQLLGNNNNEQGYYVIPAFGKGVNATKEQGDQFLLESFTCPNDIEARARSAQGVLLGSIDTLATGPT</sequence>
<dbReference type="EMBL" id="PEDP01006469">
    <property type="protein sequence ID" value="POS81878.1"/>
    <property type="molecule type" value="Genomic_DNA"/>
</dbReference>
<keyword evidence="6" id="KW-1185">Reference proteome</keyword>
<dbReference type="PROSITE" id="PS00122">
    <property type="entry name" value="CARBOXYLESTERASE_B_1"/>
    <property type="match status" value="1"/>
</dbReference>
<gene>
    <name evidence="5" type="ORF">EPUL_005499</name>
</gene>
<feature type="signal peptide" evidence="3">
    <location>
        <begin position="1"/>
        <end position="25"/>
    </location>
</feature>
<dbReference type="Gene3D" id="3.40.50.1820">
    <property type="entry name" value="alpha/beta hydrolase"/>
    <property type="match status" value="2"/>
</dbReference>
<dbReference type="OrthoDB" id="408631at2759"/>
<accession>A0A2S4PIM1</accession>
<dbReference type="PROSITE" id="PS00941">
    <property type="entry name" value="CARBOXYLESTERASE_B_2"/>
    <property type="match status" value="1"/>
</dbReference>
<keyword evidence="3" id="KW-0732">Signal</keyword>
<dbReference type="InterPro" id="IPR019826">
    <property type="entry name" value="Carboxylesterase_B_AS"/>
</dbReference>
<dbReference type="SUPFAM" id="SSF53474">
    <property type="entry name" value="alpha/beta-Hydrolases"/>
    <property type="match status" value="1"/>
</dbReference>
<feature type="chain" id="PRO_5015373827" description="Carboxylic ester hydrolase" evidence="3">
    <location>
        <begin position="26"/>
        <end position="359"/>
    </location>
</feature>
<protein>
    <recommendedName>
        <fullName evidence="3">Carboxylic ester hydrolase</fullName>
        <ecNumber evidence="3">3.1.1.-</ecNumber>
    </recommendedName>
</protein>
<evidence type="ECO:0000259" key="4">
    <source>
        <dbReference type="Pfam" id="PF00135"/>
    </source>
</evidence>
<keyword evidence="2 3" id="KW-0378">Hydrolase</keyword>
<comment type="similarity">
    <text evidence="1 3">Belongs to the type-B carboxylesterase/lipase family.</text>
</comment>
<feature type="non-terminal residue" evidence="5">
    <location>
        <position position="359"/>
    </location>
</feature>
<evidence type="ECO:0000256" key="2">
    <source>
        <dbReference type="ARBA" id="ARBA00022801"/>
    </source>
</evidence>
<dbReference type="InterPro" id="IPR050309">
    <property type="entry name" value="Type-B_Carboxylest/Lipase"/>
</dbReference>
<dbReference type="PANTHER" id="PTHR11559">
    <property type="entry name" value="CARBOXYLESTERASE"/>
    <property type="match status" value="1"/>
</dbReference>
<dbReference type="InterPro" id="IPR019819">
    <property type="entry name" value="Carboxylesterase_B_CS"/>
</dbReference>
<dbReference type="Pfam" id="PF00135">
    <property type="entry name" value="COesterase"/>
    <property type="match status" value="2"/>
</dbReference>
<dbReference type="InterPro" id="IPR002018">
    <property type="entry name" value="CarbesteraseB"/>
</dbReference>
<comment type="caution">
    <text evidence="5">The sequence shown here is derived from an EMBL/GenBank/DDBJ whole genome shotgun (WGS) entry which is preliminary data.</text>
</comment>
<evidence type="ECO:0000313" key="5">
    <source>
        <dbReference type="EMBL" id="POS81878.1"/>
    </source>
</evidence>
<evidence type="ECO:0000313" key="6">
    <source>
        <dbReference type="Proteomes" id="UP000237438"/>
    </source>
</evidence>
<reference evidence="5 6" key="1">
    <citation type="submission" date="2017-10" db="EMBL/GenBank/DDBJ databases">
        <title>Development of genomic resources for the powdery mildew, Erysiphe pulchra.</title>
        <authorList>
            <person name="Wadl P.A."/>
            <person name="Mack B.M."/>
            <person name="Moore G."/>
            <person name="Beltz S.B."/>
        </authorList>
    </citation>
    <scope>NUCLEOTIDE SEQUENCE [LARGE SCALE GENOMIC DNA]</scope>
    <source>
        <strain evidence="5">Cflorida</strain>
    </source>
</reference>
<dbReference type="InterPro" id="IPR029058">
    <property type="entry name" value="AB_hydrolase_fold"/>
</dbReference>
<dbReference type="EC" id="3.1.1.-" evidence="3"/>
<evidence type="ECO:0000256" key="3">
    <source>
        <dbReference type="RuleBase" id="RU361235"/>
    </source>
</evidence>
<feature type="domain" description="Carboxylesterase type B" evidence="4">
    <location>
        <begin position="30"/>
        <end position="143"/>
    </location>
</feature>
<dbReference type="STRING" id="225359.A0A2S4PIM1"/>
<evidence type="ECO:0000256" key="1">
    <source>
        <dbReference type="ARBA" id="ARBA00005964"/>
    </source>
</evidence>
<dbReference type="GO" id="GO:0016787">
    <property type="term" value="F:hydrolase activity"/>
    <property type="evidence" value="ECO:0007669"/>
    <property type="project" value="UniProtKB-KW"/>
</dbReference>
<proteinExistence type="inferred from homology"/>
<dbReference type="AlphaFoldDB" id="A0A2S4PIM1"/>
<name>A0A2S4PIM1_9PEZI</name>
<feature type="domain" description="Carboxylesterase type B" evidence="4">
    <location>
        <begin position="144"/>
        <end position="311"/>
    </location>
</feature>
<dbReference type="Proteomes" id="UP000237438">
    <property type="component" value="Unassembled WGS sequence"/>
</dbReference>